<proteinExistence type="predicted"/>
<dbReference type="Pfam" id="PF00440">
    <property type="entry name" value="TetR_N"/>
    <property type="match status" value="1"/>
</dbReference>
<dbReference type="RefSeq" id="WP_159421386.1">
    <property type="nucleotide sequence ID" value="NZ_JBHUNF010000002.1"/>
</dbReference>
<reference evidence="7" key="1">
    <citation type="journal article" date="2019" name="Int. J. Syst. Evol. Microbiol.">
        <title>The Global Catalogue of Microorganisms (GCM) 10K type strain sequencing project: providing services to taxonomists for standard genome sequencing and annotation.</title>
        <authorList>
            <consortium name="The Broad Institute Genomics Platform"/>
            <consortium name="The Broad Institute Genome Sequencing Center for Infectious Disease"/>
            <person name="Wu L."/>
            <person name="Ma J."/>
        </authorList>
    </citation>
    <scope>NUCLEOTIDE SEQUENCE [LARGE SCALE GENOMIC DNA]</scope>
    <source>
        <strain evidence="7">TISTR 1511</strain>
    </source>
</reference>
<dbReference type="InterPro" id="IPR009057">
    <property type="entry name" value="Homeodomain-like_sf"/>
</dbReference>
<sequence>MQQGNDAPQPASRPSRRDALLDAFCDLVLREGDRAATLDAVAKAANVSKGGLLYHFPNREALVAGLCDRLRELVDADLAQLAASELSPTEWYLRTSVNFESDLERAHNTLIRLAPAYGDPVRATLVECRERWLAPVEAELEDPDLATAVLLIGDGIAHSAEVDGANAGQSRFSSAETAAKLAKYILGMRMLRR</sequence>
<keyword evidence="7" id="KW-1185">Reference proteome</keyword>
<organism evidence="6 7">
    <name type="scientific">Gulosibacter bifidus</name>
    <dbReference type="NCBI Taxonomy" id="272239"/>
    <lineage>
        <taxon>Bacteria</taxon>
        <taxon>Bacillati</taxon>
        <taxon>Actinomycetota</taxon>
        <taxon>Actinomycetes</taxon>
        <taxon>Micrococcales</taxon>
        <taxon>Microbacteriaceae</taxon>
        <taxon>Gulosibacter</taxon>
    </lineage>
</organism>
<dbReference type="PANTHER" id="PTHR30055:SF234">
    <property type="entry name" value="HTH-TYPE TRANSCRIPTIONAL REGULATOR BETI"/>
    <property type="match status" value="1"/>
</dbReference>
<evidence type="ECO:0000313" key="6">
    <source>
        <dbReference type="EMBL" id="MFD2674328.1"/>
    </source>
</evidence>
<feature type="DNA-binding region" description="H-T-H motif" evidence="4">
    <location>
        <begin position="37"/>
        <end position="56"/>
    </location>
</feature>
<dbReference type="PANTHER" id="PTHR30055">
    <property type="entry name" value="HTH-TYPE TRANSCRIPTIONAL REGULATOR RUTR"/>
    <property type="match status" value="1"/>
</dbReference>
<keyword evidence="1" id="KW-0805">Transcription regulation</keyword>
<evidence type="ECO:0000256" key="2">
    <source>
        <dbReference type="ARBA" id="ARBA00023125"/>
    </source>
</evidence>
<comment type="caution">
    <text evidence="6">The sequence shown here is derived from an EMBL/GenBank/DDBJ whole genome shotgun (WGS) entry which is preliminary data.</text>
</comment>
<dbReference type="InterPro" id="IPR001647">
    <property type="entry name" value="HTH_TetR"/>
</dbReference>
<dbReference type="SUPFAM" id="SSF46689">
    <property type="entry name" value="Homeodomain-like"/>
    <property type="match status" value="1"/>
</dbReference>
<name>A0ABW5RH04_9MICO</name>
<evidence type="ECO:0000256" key="1">
    <source>
        <dbReference type="ARBA" id="ARBA00023015"/>
    </source>
</evidence>
<evidence type="ECO:0000256" key="4">
    <source>
        <dbReference type="PROSITE-ProRule" id="PRU00335"/>
    </source>
</evidence>
<dbReference type="Gene3D" id="1.10.357.10">
    <property type="entry name" value="Tetracycline Repressor, domain 2"/>
    <property type="match status" value="1"/>
</dbReference>
<accession>A0ABW5RH04</accession>
<keyword evidence="3" id="KW-0804">Transcription</keyword>
<dbReference type="Proteomes" id="UP001597453">
    <property type="component" value="Unassembled WGS sequence"/>
</dbReference>
<evidence type="ECO:0000313" key="7">
    <source>
        <dbReference type="Proteomes" id="UP001597453"/>
    </source>
</evidence>
<evidence type="ECO:0000259" key="5">
    <source>
        <dbReference type="PROSITE" id="PS50977"/>
    </source>
</evidence>
<protein>
    <submittedName>
        <fullName evidence="6">TetR/AcrR family transcriptional regulator</fullName>
    </submittedName>
</protein>
<dbReference type="EMBL" id="JBHUNF010000002">
    <property type="protein sequence ID" value="MFD2674328.1"/>
    <property type="molecule type" value="Genomic_DNA"/>
</dbReference>
<dbReference type="InterPro" id="IPR050109">
    <property type="entry name" value="HTH-type_TetR-like_transc_reg"/>
</dbReference>
<dbReference type="PROSITE" id="PS50977">
    <property type="entry name" value="HTH_TETR_2"/>
    <property type="match status" value="1"/>
</dbReference>
<feature type="domain" description="HTH tetR-type" evidence="5">
    <location>
        <begin position="14"/>
        <end position="74"/>
    </location>
</feature>
<dbReference type="PRINTS" id="PR00455">
    <property type="entry name" value="HTHTETR"/>
</dbReference>
<evidence type="ECO:0000256" key="3">
    <source>
        <dbReference type="ARBA" id="ARBA00023163"/>
    </source>
</evidence>
<gene>
    <name evidence="6" type="ORF">ACFSUQ_03305</name>
</gene>
<keyword evidence="2 4" id="KW-0238">DNA-binding</keyword>